<dbReference type="EMBL" id="VSRR010022740">
    <property type="protein sequence ID" value="MPC64945.1"/>
    <property type="molecule type" value="Genomic_DNA"/>
</dbReference>
<proteinExistence type="predicted"/>
<protein>
    <submittedName>
        <fullName evidence="1">Uncharacterized protein</fullName>
    </submittedName>
</protein>
<name>A0A5B7H5U1_PORTR</name>
<accession>A0A5B7H5U1</accession>
<evidence type="ECO:0000313" key="2">
    <source>
        <dbReference type="Proteomes" id="UP000324222"/>
    </source>
</evidence>
<reference evidence="1 2" key="1">
    <citation type="submission" date="2019-05" db="EMBL/GenBank/DDBJ databases">
        <title>Another draft genome of Portunus trituberculatus and its Hox gene families provides insights of decapod evolution.</title>
        <authorList>
            <person name="Jeong J.-H."/>
            <person name="Song I."/>
            <person name="Kim S."/>
            <person name="Choi T."/>
            <person name="Kim D."/>
            <person name="Ryu S."/>
            <person name="Kim W."/>
        </authorList>
    </citation>
    <scope>NUCLEOTIDE SEQUENCE [LARGE SCALE GENOMIC DNA]</scope>
    <source>
        <tissue evidence="1">Muscle</tissue>
    </source>
</reference>
<evidence type="ECO:0000313" key="1">
    <source>
        <dbReference type="EMBL" id="MPC64945.1"/>
    </source>
</evidence>
<gene>
    <name evidence="1" type="ORF">E2C01_059067</name>
</gene>
<dbReference type="Proteomes" id="UP000324222">
    <property type="component" value="Unassembled WGS sequence"/>
</dbReference>
<dbReference type="AlphaFoldDB" id="A0A5B7H5U1"/>
<sequence length="66" mass="7436">MLLLLQLSQRLSLLLSRKLQSLLPGLKLLANPKLLFQKPQQQIRQGASSQRPEGKLILVVVKLKPL</sequence>
<keyword evidence="2" id="KW-1185">Reference proteome</keyword>
<organism evidence="1 2">
    <name type="scientific">Portunus trituberculatus</name>
    <name type="common">Swimming crab</name>
    <name type="synonym">Neptunus trituberculatus</name>
    <dbReference type="NCBI Taxonomy" id="210409"/>
    <lineage>
        <taxon>Eukaryota</taxon>
        <taxon>Metazoa</taxon>
        <taxon>Ecdysozoa</taxon>
        <taxon>Arthropoda</taxon>
        <taxon>Crustacea</taxon>
        <taxon>Multicrustacea</taxon>
        <taxon>Malacostraca</taxon>
        <taxon>Eumalacostraca</taxon>
        <taxon>Eucarida</taxon>
        <taxon>Decapoda</taxon>
        <taxon>Pleocyemata</taxon>
        <taxon>Brachyura</taxon>
        <taxon>Eubrachyura</taxon>
        <taxon>Portunoidea</taxon>
        <taxon>Portunidae</taxon>
        <taxon>Portuninae</taxon>
        <taxon>Portunus</taxon>
    </lineage>
</organism>
<comment type="caution">
    <text evidence="1">The sequence shown here is derived from an EMBL/GenBank/DDBJ whole genome shotgun (WGS) entry which is preliminary data.</text>
</comment>